<protein>
    <submittedName>
        <fullName evidence="2">Haloacid dehalogenase-like hydrolase</fullName>
    </submittedName>
</protein>
<gene>
    <name evidence="2" type="ORF">IV431_18855</name>
</gene>
<reference evidence="2 3" key="1">
    <citation type="submission" date="2020-11" db="EMBL/GenBank/DDBJ databases">
        <title>Taxonomic investigation of Rahnella spp.</title>
        <authorList>
            <person name="Lee S.D."/>
        </authorList>
    </citation>
    <scope>NUCLEOTIDE SEQUENCE [LARGE SCALE GENOMIC DNA]</scope>
    <source>
        <strain evidence="2 3">SAP-10</strain>
    </source>
</reference>
<dbReference type="PANTHER" id="PTHR43344">
    <property type="entry name" value="PHOSPHOSERINE PHOSPHATASE"/>
    <property type="match status" value="1"/>
</dbReference>
<evidence type="ECO:0000256" key="1">
    <source>
        <dbReference type="ARBA" id="ARBA00022723"/>
    </source>
</evidence>
<keyword evidence="1" id="KW-0479">Metal-binding</keyword>
<evidence type="ECO:0000313" key="2">
    <source>
        <dbReference type="EMBL" id="MBF7957622.1"/>
    </source>
</evidence>
<name>A0ABS0DUQ7_9GAMM</name>
<dbReference type="InterPro" id="IPR036412">
    <property type="entry name" value="HAD-like_sf"/>
</dbReference>
<evidence type="ECO:0000313" key="3">
    <source>
        <dbReference type="Proteomes" id="UP000600307"/>
    </source>
</evidence>
<organism evidence="2 3">
    <name type="scientific">Rahnella victoriana</name>
    <dbReference type="NCBI Taxonomy" id="1510570"/>
    <lineage>
        <taxon>Bacteria</taxon>
        <taxon>Pseudomonadati</taxon>
        <taxon>Pseudomonadota</taxon>
        <taxon>Gammaproteobacteria</taxon>
        <taxon>Enterobacterales</taxon>
        <taxon>Yersiniaceae</taxon>
        <taxon>Rahnella</taxon>
    </lineage>
</organism>
<dbReference type="SUPFAM" id="SSF56784">
    <property type="entry name" value="HAD-like"/>
    <property type="match status" value="1"/>
</dbReference>
<comment type="caution">
    <text evidence="2">The sequence shown here is derived from an EMBL/GenBank/DDBJ whole genome shotgun (WGS) entry which is preliminary data.</text>
</comment>
<dbReference type="InterPro" id="IPR023214">
    <property type="entry name" value="HAD_sf"/>
</dbReference>
<dbReference type="EMBL" id="JADOBH010000004">
    <property type="protein sequence ID" value="MBF7957622.1"/>
    <property type="molecule type" value="Genomic_DNA"/>
</dbReference>
<dbReference type="Pfam" id="PF12710">
    <property type="entry name" value="HAD"/>
    <property type="match status" value="1"/>
</dbReference>
<sequence>MAYAATEATASLPSWNDSATKSKIIDFVQKVTLEGGPEFVMPEARIAVFDNDGTLWTEQPAYVQLIYLMDRIKALAPQHPEWKNQQPFKGVLENDMHAVAATGNRGLMAIEHAADAGMTTEEFKKSVSAWLDTARDPRFKRPYTELVYQPMLELLSYLREHGFKTYIVSGGGTDFMRPWAEKAYGIPPEQVIGSTDKIKFDIDKQGHARLVKQGVINFIDDAENKPVAIHRYIGRMPLLAFGNSDGDLPMLQYVSSGAGPNLVLYLHHDDAAREYAYDRKSGFGKLDKGLDEAAKKGWPVVSMKTDWKTVFPAAQAK</sequence>
<dbReference type="InterPro" id="IPR050582">
    <property type="entry name" value="HAD-like_SerB"/>
</dbReference>
<dbReference type="Gene3D" id="3.40.50.1000">
    <property type="entry name" value="HAD superfamily/HAD-like"/>
    <property type="match status" value="1"/>
</dbReference>
<proteinExistence type="predicted"/>
<accession>A0ABS0DUQ7</accession>
<dbReference type="CDD" id="cd01427">
    <property type="entry name" value="HAD_like"/>
    <property type="match status" value="1"/>
</dbReference>
<dbReference type="Proteomes" id="UP000600307">
    <property type="component" value="Unassembled WGS sequence"/>
</dbReference>
<keyword evidence="3" id="KW-1185">Reference proteome</keyword>